<dbReference type="InterPro" id="IPR029062">
    <property type="entry name" value="Class_I_gatase-like"/>
</dbReference>
<dbReference type="AlphaFoldDB" id="A0A379DXB7"/>
<sequence length="382" mass="42681">MKNFNLHNLLKKCILTLLCLSMGVALYATDKNGKTRVGVFDGHGGSQTCIWEAVAAIQIDPDMTVRTFTTADIANGVLKQLDAIIIPGGGGSTEYLNIGTENLKRIRAFIESGKGVVGICAGSYMFSDTPDYACMRINGAKAIDIEHDNRGHGIAKFSLTEEGKKLFPELAARPLSYVLYYEGPVFVKSDNIKIPYQTLAIMESDVHEEGDAPTNMTNNKPFFIANELGKGRVFSSIAHPEATPGMLWLIPRMVRWTLKMPIKAYKNRVVRPDIYNKEILMTKADLKKEHDFFNTFLYGTPAEKIAALDWLQSVRSWDAKRWVQGLLFDDSPLVRIRAAKFIAETDYLTYLKDVEAAYNSEKDPKTKAEIKKSLDNLKALLP</sequence>
<dbReference type="Gene3D" id="3.40.50.880">
    <property type="match status" value="1"/>
</dbReference>
<reference evidence="3 4" key="1">
    <citation type="submission" date="2018-06" db="EMBL/GenBank/DDBJ databases">
        <authorList>
            <consortium name="Pathogen Informatics"/>
            <person name="Doyle S."/>
        </authorList>
    </citation>
    <scope>NUCLEOTIDE SEQUENCE [LARGE SCALE GENOMIC DNA]</scope>
    <source>
        <strain evidence="3 4">NCTC11157</strain>
    </source>
</reference>
<name>A0A379DXB7_9BACT</name>
<gene>
    <name evidence="3" type="ORF">NCTC11157_00408</name>
</gene>
<dbReference type="Pfam" id="PF09825">
    <property type="entry name" value="BPL_N"/>
    <property type="match status" value="1"/>
</dbReference>
<dbReference type="CDD" id="cd03128">
    <property type="entry name" value="GAT_1"/>
    <property type="match status" value="1"/>
</dbReference>
<dbReference type="EMBL" id="UGTL01000001">
    <property type="protein sequence ID" value="SUB84701.1"/>
    <property type="molecule type" value="Genomic_DNA"/>
</dbReference>
<dbReference type="SUPFAM" id="SSF52317">
    <property type="entry name" value="Class I glutamine amidotransferase-like"/>
    <property type="match status" value="1"/>
</dbReference>
<evidence type="ECO:0000313" key="4">
    <source>
        <dbReference type="Proteomes" id="UP000254072"/>
    </source>
</evidence>
<dbReference type="InterPro" id="IPR019197">
    <property type="entry name" value="Biotin-prot_ligase_N"/>
</dbReference>
<dbReference type="PROSITE" id="PS51273">
    <property type="entry name" value="GATASE_TYPE_1"/>
    <property type="match status" value="1"/>
</dbReference>
<organism evidence="3 4">
    <name type="scientific">Prevotella disiens</name>
    <dbReference type="NCBI Taxonomy" id="28130"/>
    <lineage>
        <taxon>Bacteria</taxon>
        <taxon>Pseudomonadati</taxon>
        <taxon>Bacteroidota</taxon>
        <taxon>Bacteroidia</taxon>
        <taxon>Bacteroidales</taxon>
        <taxon>Prevotellaceae</taxon>
        <taxon>Prevotella</taxon>
    </lineage>
</organism>
<proteinExistence type="predicted"/>
<protein>
    <submittedName>
        <fullName evidence="3">Uncharacterized conserved protein</fullName>
    </submittedName>
</protein>
<evidence type="ECO:0000256" key="1">
    <source>
        <dbReference type="SAM" id="SignalP"/>
    </source>
</evidence>
<evidence type="ECO:0000259" key="2">
    <source>
        <dbReference type="Pfam" id="PF09825"/>
    </source>
</evidence>
<feature type="domain" description="Biotin-protein ligase N-terminal" evidence="2">
    <location>
        <begin position="37"/>
        <end position="246"/>
    </location>
</feature>
<accession>A0A379DXB7</accession>
<keyword evidence="1" id="KW-0732">Signal</keyword>
<feature type="chain" id="PRO_5016598663" evidence="1">
    <location>
        <begin position="28"/>
        <end position="382"/>
    </location>
</feature>
<evidence type="ECO:0000313" key="3">
    <source>
        <dbReference type="EMBL" id="SUB84701.1"/>
    </source>
</evidence>
<dbReference type="Proteomes" id="UP000254072">
    <property type="component" value="Unassembled WGS sequence"/>
</dbReference>
<feature type="signal peptide" evidence="1">
    <location>
        <begin position="1"/>
        <end position="27"/>
    </location>
</feature>